<evidence type="ECO:0000313" key="1">
    <source>
        <dbReference type="EMBL" id="KAJ7651140.1"/>
    </source>
</evidence>
<dbReference type="InterPro" id="IPR032675">
    <property type="entry name" value="LRR_dom_sf"/>
</dbReference>
<evidence type="ECO:0008006" key="3">
    <source>
        <dbReference type="Google" id="ProtNLM"/>
    </source>
</evidence>
<dbReference type="EMBL" id="JARKIF010000001">
    <property type="protein sequence ID" value="KAJ7651140.1"/>
    <property type="molecule type" value="Genomic_DNA"/>
</dbReference>
<proteinExistence type="predicted"/>
<keyword evidence="2" id="KW-1185">Reference proteome</keyword>
<evidence type="ECO:0000313" key="2">
    <source>
        <dbReference type="Proteomes" id="UP001221142"/>
    </source>
</evidence>
<dbReference type="AlphaFoldDB" id="A0AAD7CKQ9"/>
<name>A0AAD7CKQ9_9AGAR</name>
<protein>
    <recommendedName>
        <fullName evidence="3">F-box domain-containing protein</fullName>
    </recommendedName>
</protein>
<reference evidence="1" key="1">
    <citation type="submission" date="2023-03" db="EMBL/GenBank/DDBJ databases">
        <title>Massive genome expansion in bonnet fungi (Mycena s.s.) driven by repeated elements and novel gene families across ecological guilds.</title>
        <authorList>
            <consortium name="Lawrence Berkeley National Laboratory"/>
            <person name="Harder C.B."/>
            <person name="Miyauchi S."/>
            <person name="Viragh M."/>
            <person name="Kuo A."/>
            <person name="Thoen E."/>
            <person name="Andreopoulos B."/>
            <person name="Lu D."/>
            <person name="Skrede I."/>
            <person name="Drula E."/>
            <person name="Henrissat B."/>
            <person name="Morin E."/>
            <person name="Kohler A."/>
            <person name="Barry K."/>
            <person name="LaButti K."/>
            <person name="Morin E."/>
            <person name="Salamov A."/>
            <person name="Lipzen A."/>
            <person name="Mereny Z."/>
            <person name="Hegedus B."/>
            <person name="Baldrian P."/>
            <person name="Stursova M."/>
            <person name="Weitz H."/>
            <person name="Taylor A."/>
            <person name="Grigoriev I.V."/>
            <person name="Nagy L.G."/>
            <person name="Martin F."/>
            <person name="Kauserud H."/>
        </authorList>
    </citation>
    <scope>NUCLEOTIDE SEQUENCE</scope>
    <source>
        <strain evidence="1">9284</strain>
    </source>
</reference>
<dbReference type="Gene3D" id="3.80.10.10">
    <property type="entry name" value="Ribonuclease Inhibitor"/>
    <property type="match status" value="1"/>
</dbReference>
<comment type="caution">
    <text evidence="1">The sequence shown here is derived from an EMBL/GenBank/DDBJ whole genome shotgun (WGS) entry which is preliminary data.</text>
</comment>
<dbReference type="Proteomes" id="UP001221142">
    <property type="component" value="Unassembled WGS sequence"/>
</dbReference>
<sequence>MRDFAPETVDAVLDEVGSLAEEDSQMSSIATCGLLCRQWTPCSRVHVFRRLVLNGSNIRRFFQLVESSVLPLLELAREVELQFNDGAPFERRYIGRLQQLVNLTALKIEVTVTGRQQDYTEDVVAFNSFLETYLPTIGRSIKHFELCWVAHDMAVRAPWGMFPHLFECLPAIEVFKMSSSRPGTMPVYILPDTDDNINAEMHAHPTHLHTLHLSKPISSRPFLDWLLSCRVLPVLKSLDFCTFNPNEWDRLKAYCERAGKELRFLSLAFNSGDFGLLPGVLQHTTMLTELLLKSCNTADYLPGILSTITSHDLRVIHVSLWTAPTGREQEEFDSSFPYGLVESVLARQQFRDLRRFRAEYDGVSVLRAAEAERLMPLAYARGILECRS</sequence>
<organism evidence="1 2">
    <name type="scientific">Roridomyces roridus</name>
    <dbReference type="NCBI Taxonomy" id="1738132"/>
    <lineage>
        <taxon>Eukaryota</taxon>
        <taxon>Fungi</taxon>
        <taxon>Dikarya</taxon>
        <taxon>Basidiomycota</taxon>
        <taxon>Agaricomycotina</taxon>
        <taxon>Agaricomycetes</taxon>
        <taxon>Agaricomycetidae</taxon>
        <taxon>Agaricales</taxon>
        <taxon>Marasmiineae</taxon>
        <taxon>Mycenaceae</taxon>
        <taxon>Roridomyces</taxon>
    </lineage>
</organism>
<accession>A0AAD7CKQ9</accession>
<dbReference type="SUPFAM" id="SSF52047">
    <property type="entry name" value="RNI-like"/>
    <property type="match status" value="1"/>
</dbReference>
<gene>
    <name evidence="1" type="ORF">FB45DRAFT_1078625</name>
</gene>